<evidence type="ECO:0000313" key="1">
    <source>
        <dbReference type="EMBL" id="SUB56740.1"/>
    </source>
</evidence>
<accession>A0A379C3A0</accession>
<dbReference type="EMBL" id="UGSZ01000001">
    <property type="protein sequence ID" value="SUB56740.1"/>
    <property type="molecule type" value="Genomic_DNA"/>
</dbReference>
<dbReference type="AlphaFoldDB" id="A0A379C3A0"/>
<proteinExistence type="predicted"/>
<reference evidence="1 2" key="1">
    <citation type="submission" date="2018-06" db="EMBL/GenBank/DDBJ databases">
        <authorList>
            <consortium name="Pathogen Informatics"/>
            <person name="Doyle S."/>
        </authorList>
    </citation>
    <scope>NUCLEOTIDE SEQUENCE [LARGE SCALE GENOMIC DNA]</scope>
    <source>
        <strain evidence="1 2">NCTC13149</strain>
    </source>
</reference>
<organism evidence="1 2">
    <name type="scientific">Peptoniphilus lacrimalis</name>
    <dbReference type="NCBI Taxonomy" id="33031"/>
    <lineage>
        <taxon>Bacteria</taxon>
        <taxon>Bacillati</taxon>
        <taxon>Bacillota</taxon>
        <taxon>Tissierellia</taxon>
        <taxon>Tissierellales</taxon>
        <taxon>Peptoniphilaceae</taxon>
        <taxon>Peptoniphilus</taxon>
    </lineage>
</organism>
<evidence type="ECO:0000313" key="2">
    <source>
        <dbReference type="Proteomes" id="UP000255517"/>
    </source>
</evidence>
<sequence>MYYLTFENDVFIDTDLDLKYLKKLLKKYLEKTDFFQVIALGEDKLIKKLLRDYAAYDEDGEYEEIFQGPTDDDFKKVILDNFLNEKNIPNFYKLSLYQGDKLKFEVLNYGEEVSIYGFDQKQVEEAYKKLEEDYGIKNINIVVEK</sequence>
<dbReference type="OrthoDB" id="1698939at2"/>
<dbReference type="Proteomes" id="UP000255517">
    <property type="component" value="Unassembled WGS sequence"/>
</dbReference>
<gene>
    <name evidence="1" type="ORF">NCTC13149_00535</name>
</gene>
<protein>
    <submittedName>
        <fullName evidence="1">Uncharacterized protein</fullName>
    </submittedName>
</protein>
<dbReference type="STRING" id="1122949.GCA_000378725_00508"/>
<dbReference type="RefSeq" id="WP_009345259.1">
    <property type="nucleotide sequence ID" value="NZ_CAMUOS010000003.1"/>
</dbReference>
<name>A0A379C3A0_9FIRM</name>